<accession>A0A7E4VVS3</accession>
<sequence>MRHQAVEIAREVDGGIELLNPGEIELILPVELSFTIKSLGPFIAKAKICYAAQTTINKQQIYNFNVFVYDGVL</sequence>
<dbReference type="Proteomes" id="UP000492821">
    <property type="component" value="Unassembled WGS sequence"/>
</dbReference>
<dbReference type="WBParaSite" id="Pan_g4086.t1">
    <property type="protein sequence ID" value="Pan_g4086.t1"/>
    <property type="gene ID" value="Pan_g4086"/>
</dbReference>
<organism evidence="1 2">
    <name type="scientific">Panagrellus redivivus</name>
    <name type="common">Microworm</name>
    <dbReference type="NCBI Taxonomy" id="6233"/>
    <lineage>
        <taxon>Eukaryota</taxon>
        <taxon>Metazoa</taxon>
        <taxon>Ecdysozoa</taxon>
        <taxon>Nematoda</taxon>
        <taxon>Chromadorea</taxon>
        <taxon>Rhabditida</taxon>
        <taxon>Tylenchina</taxon>
        <taxon>Panagrolaimomorpha</taxon>
        <taxon>Panagrolaimoidea</taxon>
        <taxon>Panagrolaimidae</taxon>
        <taxon>Panagrellus</taxon>
    </lineage>
</organism>
<reference evidence="2" key="2">
    <citation type="submission" date="2020-10" db="UniProtKB">
        <authorList>
            <consortium name="WormBaseParasite"/>
        </authorList>
    </citation>
    <scope>IDENTIFICATION</scope>
</reference>
<name>A0A7E4VVS3_PANRE</name>
<keyword evidence="1" id="KW-1185">Reference proteome</keyword>
<reference evidence="1" key="1">
    <citation type="journal article" date="2013" name="Genetics">
        <title>The draft genome and transcriptome of Panagrellus redivivus are shaped by the harsh demands of a free-living lifestyle.</title>
        <authorList>
            <person name="Srinivasan J."/>
            <person name="Dillman A.R."/>
            <person name="Macchietto M.G."/>
            <person name="Heikkinen L."/>
            <person name="Lakso M."/>
            <person name="Fracchia K.M."/>
            <person name="Antoshechkin I."/>
            <person name="Mortazavi A."/>
            <person name="Wong G."/>
            <person name="Sternberg P.W."/>
        </authorList>
    </citation>
    <scope>NUCLEOTIDE SEQUENCE [LARGE SCALE GENOMIC DNA]</scope>
    <source>
        <strain evidence="1">MT8872</strain>
    </source>
</reference>
<protein>
    <submittedName>
        <fullName evidence="2">Arrestin_N domain-containing protein</fullName>
    </submittedName>
</protein>
<dbReference type="AlphaFoldDB" id="A0A7E4VVS3"/>
<evidence type="ECO:0000313" key="2">
    <source>
        <dbReference type="WBParaSite" id="Pan_g4086.t1"/>
    </source>
</evidence>
<proteinExistence type="predicted"/>
<evidence type="ECO:0000313" key="1">
    <source>
        <dbReference type="Proteomes" id="UP000492821"/>
    </source>
</evidence>